<keyword evidence="3" id="KW-1185">Reference proteome</keyword>
<dbReference type="GO" id="GO:0070525">
    <property type="term" value="P:tRNA threonylcarbamoyladenosine metabolic process"/>
    <property type="evidence" value="ECO:0007669"/>
    <property type="project" value="TreeGrafter"/>
</dbReference>
<proteinExistence type="inferred from homology"/>
<sequence length="101" mass="11299">MARIRRATPLQFILLVPFRSSMEAQIACHLLAFSAQPPPGSGHQEFRVSGSRVAIRLTADDMDQLRLSISSCLQEIFVLIETMQHILPPFFFVSPRTMNGG</sequence>
<comment type="caution">
    <text evidence="2">The sequence shown here is derived from an EMBL/GenBank/DDBJ whole genome shotgun (WGS) entry which is preliminary data.</text>
</comment>
<dbReference type="AlphaFoldDB" id="A0AA40LWA4"/>
<evidence type="ECO:0000256" key="1">
    <source>
        <dbReference type="ARBA" id="ARBA00007073"/>
    </source>
</evidence>
<protein>
    <submittedName>
        <fullName evidence="2">Uncharacterized protein</fullName>
    </submittedName>
</protein>
<organism evidence="2 3">
    <name type="scientific">Cnephaeus nilssonii</name>
    <name type="common">Northern bat</name>
    <name type="synonym">Eptesicus nilssonii</name>
    <dbReference type="NCBI Taxonomy" id="3371016"/>
    <lineage>
        <taxon>Eukaryota</taxon>
        <taxon>Metazoa</taxon>
        <taxon>Chordata</taxon>
        <taxon>Craniata</taxon>
        <taxon>Vertebrata</taxon>
        <taxon>Euteleostomi</taxon>
        <taxon>Mammalia</taxon>
        <taxon>Eutheria</taxon>
        <taxon>Laurasiatheria</taxon>
        <taxon>Chiroptera</taxon>
        <taxon>Yangochiroptera</taxon>
        <taxon>Vespertilionidae</taxon>
        <taxon>Cnephaeus</taxon>
    </lineage>
</organism>
<dbReference type="PANTHER" id="PTHR31283:SF4">
    <property type="entry name" value="CANCER_TESTIS ANTIGEN 1"/>
    <property type="match status" value="1"/>
</dbReference>
<gene>
    <name evidence="2" type="ORF">QTO34_000172</name>
</gene>
<dbReference type="InterPro" id="IPR015419">
    <property type="entry name" value="CTAG/Pcc1"/>
</dbReference>
<dbReference type="Gene3D" id="3.30.310.50">
    <property type="entry name" value="Alpha-D-phosphohexomutase, C-terminal domain"/>
    <property type="match status" value="1"/>
</dbReference>
<dbReference type="EMBL" id="JAULJE010000001">
    <property type="protein sequence ID" value="KAK1346318.1"/>
    <property type="molecule type" value="Genomic_DNA"/>
</dbReference>
<reference evidence="2" key="1">
    <citation type="submission" date="2023-06" db="EMBL/GenBank/DDBJ databases">
        <title>Reference genome for the Northern bat (Eptesicus nilssonii), a most northern bat species.</title>
        <authorList>
            <person name="Laine V.N."/>
            <person name="Pulliainen A.T."/>
            <person name="Lilley T.M."/>
        </authorList>
    </citation>
    <scope>NUCLEOTIDE SEQUENCE</scope>
    <source>
        <strain evidence="2">BLF_Eptnil</strain>
        <tissue evidence="2">Kidney</tissue>
    </source>
</reference>
<dbReference type="Proteomes" id="UP001177744">
    <property type="component" value="Unassembled WGS sequence"/>
</dbReference>
<dbReference type="Pfam" id="PF09341">
    <property type="entry name" value="Pcc1"/>
    <property type="match status" value="1"/>
</dbReference>
<evidence type="ECO:0000313" key="3">
    <source>
        <dbReference type="Proteomes" id="UP001177744"/>
    </source>
</evidence>
<name>A0AA40LWA4_CNENI</name>
<accession>A0AA40LWA4</accession>
<evidence type="ECO:0000313" key="2">
    <source>
        <dbReference type="EMBL" id="KAK1346318.1"/>
    </source>
</evidence>
<dbReference type="PANTHER" id="PTHR31283">
    <property type="entry name" value="EKC/KEOPS COMPLEX SUBUNIT PCC1 FAMILY MEMBER"/>
    <property type="match status" value="1"/>
</dbReference>
<comment type="similarity">
    <text evidence="1">Belongs to the CTAG/PCC1 family.</text>
</comment>